<dbReference type="SUPFAM" id="SSF57850">
    <property type="entry name" value="RING/U-box"/>
    <property type="match status" value="1"/>
</dbReference>
<evidence type="ECO:0000313" key="5">
    <source>
        <dbReference type="Proteomes" id="UP000812966"/>
    </source>
</evidence>
<dbReference type="CDD" id="cd16461">
    <property type="entry name" value="RING-H2_EL5-like"/>
    <property type="match status" value="1"/>
</dbReference>
<feature type="compositionally biased region" description="Polar residues" evidence="2">
    <location>
        <begin position="459"/>
        <end position="481"/>
    </location>
</feature>
<comment type="caution">
    <text evidence="4">The sequence shown here is derived from an EMBL/GenBank/DDBJ whole genome shotgun (WGS) entry which is preliminary data.</text>
</comment>
<sequence>MQRAMSGNELNTSLPASGGESGTSADAQAAGEGDQPGLATILPNAEESSFEEFLNNMQYSLIRTLREFNGDPTLQAAPNTQASALSGSTAQPQGPSNPADVAETSSEQVGRPTQSAEMESAPVAMEVDEDQGSVHSSESAASDENPTGEPSRLSFFRMFQFPARDQPPPTTAPAPGEPAAPTSLIPAVIVGVRSINRDINTINSQNAGQSQFPFSDAADMQDHTQDDPAPAPAASAATTTGVTADAPTETPIPTITTTDTETAEPNTTTPDITDATSPDIDVPPEHRNRLMRAMRALVHRDGQRARQAEAQAQARAQAAARAAAFVTNNYVIWVVGGNYPAGHPILTIPHLFTGELNHDDLWALAEAMGQHKPPVATKDDIAKAGLKVIKGSEIESAVKTGQVHDMCLDRCLVCLSDYEPEEDCRVMTCKHAFHVECIDRWLETGRNSCPACRQAGVKTASNTETPPTTQADASGPTSTPDGNLPEAQAVHSTEATASTQDHDTTMA</sequence>
<dbReference type="PANTHER" id="PTHR45676:SF41">
    <property type="entry name" value="RING-H2 FINGER PROTEIN ATL66"/>
    <property type="match status" value="1"/>
</dbReference>
<dbReference type="FunFam" id="3.30.40.10:FF:000728">
    <property type="entry name" value="Unplaced genomic scaffold supercont1.4, whole genome shotgun sequence"/>
    <property type="match status" value="1"/>
</dbReference>
<dbReference type="EMBL" id="JABELV010000096">
    <property type="protein sequence ID" value="KAG7531259.1"/>
    <property type="molecule type" value="Genomic_DNA"/>
</dbReference>
<dbReference type="AlphaFoldDB" id="A0A8K0JK36"/>
<dbReference type="Pfam" id="PF13639">
    <property type="entry name" value="zf-RING_2"/>
    <property type="match status" value="1"/>
</dbReference>
<feature type="region of interest" description="Disordered" evidence="2">
    <location>
        <begin position="457"/>
        <end position="507"/>
    </location>
</feature>
<keyword evidence="5" id="KW-1185">Reference proteome</keyword>
<accession>A0A8K0JK36</accession>
<reference evidence="4" key="1">
    <citation type="submission" date="2020-04" db="EMBL/GenBank/DDBJ databases">
        <title>Analysis of mating type loci in Filobasidium floriforme.</title>
        <authorList>
            <person name="Nowrousian M."/>
        </authorList>
    </citation>
    <scope>NUCLEOTIDE SEQUENCE</scope>
    <source>
        <strain evidence="4">CBS 6242</strain>
    </source>
</reference>
<feature type="region of interest" description="Disordered" evidence="2">
    <location>
        <begin position="204"/>
        <end position="284"/>
    </location>
</feature>
<feature type="region of interest" description="Disordered" evidence="2">
    <location>
        <begin position="1"/>
        <end position="44"/>
    </location>
</feature>
<dbReference type="SMART" id="SM00184">
    <property type="entry name" value="RING"/>
    <property type="match status" value="1"/>
</dbReference>
<feature type="compositionally biased region" description="Polar residues" evidence="2">
    <location>
        <begin position="490"/>
        <end position="499"/>
    </location>
</feature>
<protein>
    <recommendedName>
        <fullName evidence="3">RING-type domain-containing protein</fullName>
    </recommendedName>
</protein>
<feature type="region of interest" description="Disordered" evidence="2">
    <location>
        <begin position="72"/>
        <end position="151"/>
    </location>
</feature>
<keyword evidence="1" id="KW-0862">Zinc</keyword>
<dbReference type="PROSITE" id="PS50089">
    <property type="entry name" value="ZF_RING_2"/>
    <property type="match status" value="1"/>
</dbReference>
<feature type="compositionally biased region" description="Polar residues" evidence="2">
    <location>
        <begin position="204"/>
        <end position="213"/>
    </location>
</feature>
<feature type="compositionally biased region" description="Low complexity" evidence="2">
    <location>
        <begin position="232"/>
        <end position="271"/>
    </location>
</feature>
<evidence type="ECO:0000256" key="1">
    <source>
        <dbReference type="PROSITE-ProRule" id="PRU00175"/>
    </source>
</evidence>
<feature type="domain" description="RING-type" evidence="3">
    <location>
        <begin position="411"/>
        <end position="453"/>
    </location>
</feature>
<dbReference type="InterPro" id="IPR001841">
    <property type="entry name" value="Znf_RING"/>
</dbReference>
<dbReference type="InterPro" id="IPR013083">
    <property type="entry name" value="Znf_RING/FYVE/PHD"/>
</dbReference>
<gene>
    <name evidence="4" type="ORF">FFLO_04501</name>
</gene>
<evidence type="ECO:0000313" key="4">
    <source>
        <dbReference type="EMBL" id="KAG7531259.1"/>
    </source>
</evidence>
<organism evidence="4 5">
    <name type="scientific">Filobasidium floriforme</name>
    <dbReference type="NCBI Taxonomy" id="5210"/>
    <lineage>
        <taxon>Eukaryota</taxon>
        <taxon>Fungi</taxon>
        <taxon>Dikarya</taxon>
        <taxon>Basidiomycota</taxon>
        <taxon>Agaricomycotina</taxon>
        <taxon>Tremellomycetes</taxon>
        <taxon>Filobasidiales</taxon>
        <taxon>Filobasidiaceae</taxon>
        <taxon>Filobasidium</taxon>
    </lineage>
</organism>
<dbReference type="OrthoDB" id="8062037at2759"/>
<evidence type="ECO:0000256" key="2">
    <source>
        <dbReference type="SAM" id="MobiDB-lite"/>
    </source>
</evidence>
<dbReference type="Gene3D" id="3.30.40.10">
    <property type="entry name" value="Zinc/RING finger domain, C3HC4 (zinc finger)"/>
    <property type="match status" value="1"/>
</dbReference>
<proteinExistence type="predicted"/>
<evidence type="ECO:0000259" key="3">
    <source>
        <dbReference type="PROSITE" id="PS50089"/>
    </source>
</evidence>
<keyword evidence="1" id="KW-0863">Zinc-finger</keyword>
<dbReference type="GO" id="GO:0008270">
    <property type="term" value="F:zinc ion binding"/>
    <property type="evidence" value="ECO:0007669"/>
    <property type="project" value="UniProtKB-KW"/>
</dbReference>
<feature type="compositionally biased region" description="Polar residues" evidence="2">
    <location>
        <begin position="103"/>
        <end position="117"/>
    </location>
</feature>
<keyword evidence="1" id="KW-0479">Metal-binding</keyword>
<dbReference type="Proteomes" id="UP000812966">
    <property type="component" value="Unassembled WGS sequence"/>
</dbReference>
<dbReference type="PANTHER" id="PTHR45676">
    <property type="entry name" value="RING-H2 FINGER PROTEIN ATL51-RELATED"/>
    <property type="match status" value="1"/>
</dbReference>
<name>A0A8K0JK36_9TREE</name>
<feature type="compositionally biased region" description="Polar residues" evidence="2">
    <location>
        <begin position="133"/>
        <end position="145"/>
    </location>
</feature>
<feature type="compositionally biased region" description="Polar residues" evidence="2">
    <location>
        <begin position="76"/>
        <end position="96"/>
    </location>
</feature>